<dbReference type="EMBL" id="BAABHS010000008">
    <property type="protein sequence ID" value="GAA4961825.1"/>
    <property type="molecule type" value="Genomic_DNA"/>
</dbReference>
<evidence type="ECO:0000313" key="2">
    <source>
        <dbReference type="EMBL" id="GAA4961825.1"/>
    </source>
</evidence>
<organism evidence="2 3">
    <name type="scientific">Yinghuangia aomiensis</name>
    <dbReference type="NCBI Taxonomy" id="676205"/>
    <lineage>
        <taxon>Bacteria</taxon>
        <taxon>Bacillati</taxon>
        <taxon>Actinomycetota</taxon>
        <taxon>Actinomycetes</taxon>
        <taxon>Kitasatosporales</taxon>
        <taxon>Streptomycetaceae</taxon>
        <taxon>Yinghuangia</taxon>
    </lineage>
</organism>
<feature type="region of interest" description="Disordered" evidence="1">
    <location>
        <begin position="88"/>
        <end position="110"/>
    </location>
</feature>
<protein>
    <submittedName>
        <fullName evidence="2">Uncharacterized protein</fullName>
    </submittedName>
</protein>
<reference evidence="3" key="1">
    <citation type="journal article" date="2019" name="Int. J. Syst. Evol. Microbiol.">
        <title>The Global Catalogue of Microorganisms (GCM) 10K type strain sequencing project: providing services to taxonomists for standard genome sequencing and annotation.</title>
        <authorList>
            <consortium name="The Broad Institute Genomics Platform"/>
            <consortium name="The Broad Institute Genome Sequencing Center for Infectious Disease"/>
            <person name="Wu L."/>
            <person name="Ma J."/>
        </authorList>
    </citation>
    <scope>NUCLEOTIDE SEQUENCE [LARGE SCALE GENOMIC DNA]</scope>
    <source>
        <strain evidence="3">JCM 17986</strain>
    </source>
</reference>
<evidence type="ECO:0000313" key="3">
    <source>
        <dbReference type="Proteomes" id="UP001500466"/>
    </source>
</evidence>
<name>A0ABP9H410_9ACTN</name>
<dbReference type="Proteomes" id="UP001500466">
    <property type="component" value="Unassembled WGS sequence"/>
</dbReference>
<sequence length="110" mass="11519">MVGAGCSRAPSAADHAAGTGLGRRRFDRWIDKAIGLPVSGTVTGWTGPARELQAPHDTVAYLAPHVPCCDPTGDTHRRRLRLDLADRHGNGVDVDGGSMRLGGRPLGIDG</sequence>
<evidence type="ECO:0000256" key="1">
    <source>
        <dbReference type="SAM" id="MobiDB-lite"/>
    </source>
</evidence>
<comment type="caution">
    <text evidence="2">The sequence shown here is derived from an EMBL/GenBank/DDBJ whole genome shotgun (WGS) entry which is preliminary data.</text>
</comment>
<keyword evidence="3" id="KW-1185">Reference proteome</keyword>
<accession>A0ABP9H410</accession>
<gene>
    <name evidence="2" type="ORF">GCM10023205_26720</name>
</gene>
<proteinExistence type="predicted"/>